<dbReference type="GO" id="GO:0005886">
    <property type="term" value="C:plasma membrane"/>
    <property type="evidence" value="ECO:0007669"/>
    <property type="project" value="UniProtKB-SubCell"/>
</dbReference>
<feature type="transmembrane region" description="Helical" evidence="6">
    <location>
        <begin position="187"/>
        <end position="207"/>
    </location>
</feature>
<evidence type="ECO:0000256" key="4">
    <source>
        <dbReference type="ARBA" id="ARBA00022989"/>
    </source>
</evidence>
<evidence type="ECO:0000256" key="3">
    <source>
        <dbReference type="ARBA" id="ARBA00022692"/>
    </source>
</evidence>
<dbReference type="InterPro" id="IPR052159">
    <property type="entry name" value="Competence_DNA_uptake"/>
</dbReference>
<evidence type="ECO:0000313" key="9">
    <source>
        <dbReference type="Proteomes" id="UP000034617"/>
    </source>
</evidence>
<feature type="transmembrane region" description="Helical" evidence="6">
    <location>
        <begin position="251"/>
        <end position="270"/>
    </location>
</feature>
<dbReference type="Pfam" id="PF03772">
    <property type="entry name" value="Competence"/>
    <property type="match status" value="1"/>
</dbReference>
<evidence type="ECO:0000256" key="6">
    <source>
        <dbReference type="SAM" id="Phobius"/>
    </source>
</evidence>
<dbReference type="EMBL" id="LCHM01000016">
    <property type="protein sequence ID" value="KKT37942.1"/>
    <property type="molecule type" value="Genomic_DNA"/>
</dbReference>
<evidence type="ECO:0000256" key="2">
    <source>
        <dbReference type="ARBA" id="ARBA00022475"/>
    </source>
</evidence>
<keyword evidence="4 6" id="KW-1133">Transmembrane helix</keyword>
<evidence type="ECO:0000313" key="8">
    <source>
        <dbReference type="EMBL" id="KKT37942.1"/>
    </source>
</evidence>
<dbReference type="Proteomes" id="UP000034617">
    <property type="component" value="Unassembled WGS sequence"/>
</dbReference>
<comment type="subcellular location">
    <subcellularLocation>
        <location evidence="1">Cell membrane</location>
        <topology evidence="1">Multi-pass membrane protein</topology>
    </subcellularLocation>
</comment>
<keyword evidence="3 6" id="KW-0812">Transmembrane</keyword>
<feature type="transmembrane region" description="Helical" evidence="6">
    <location>
        <begin position="219"/>
        <end position="244"/>
    </location>
</feature>
<feature type="transmembrane region" description="Helical" evidence="6">
    <location>
        <begin position="76"/>
        <end position="92"/>
    </location>
</feature>
<feature type="transmembrane region" description="Helical" evidence="6">
    <location>
        <begin position="146"/>
        <end position="166"/>
    </location>
</feature>
<reference evidence="8 9" key="1">
    <citation type="journal article" date="2015" name="Nature">
        <title>rRNA introns, odd ribosomes, and small enigmatic genomes across a large radiation of phyla.</title>
        <authorList>
            <person name="Brown C.T."/>
            <person name="Hug L.A."/>
            <person name="Thomas B.C."/>
            <person name="Sharon I."/>
            <person name="Castelle C.J."/>
            <person name="Singh A."/>
            <person name="Wilkins M.J."/>
            <person name="Williams K.H."/>
            <person name="Banfield J.F."/>
        </authorList>
    </citation>
    <scope>NUCLEOTIDE SEQUENCE [LARGE SCALE GENOMIC DNA]</scope>
</reference>
<accession>A0A0G1J1H3</accession>
<dbReference type="AlphaFoldDB" id="A0A0G1J1H3"/>
<evidence type="ECO:0000259" key="7">
    <source>
        <dbReference type="Pfam" id="PF03772"/>
    </source>
</evidence>
<organism evidence="8 9">
    <name type="scientific">Candidatus Gottesmanbacteria bacterium GW2011_GWB1_44_11c</name>
    <dbReference type="NCBI Taxonomy" id="1618447"/>
    <lineage>
        <taxon>Bacteria</taxon>
        <taxon>Candidatus Gottesmaniibacteriota</taxon>
    </lineage>
</organism>
<dbReference type="NCBIfam" id="TIGR00360">
    <property type="entry name" value="ComEC_N-term"/>
    <property type="match status" value="1"/>
</dbReference>
<keyword evidence="2" id="KW-1003">Cell membrane</keyword>
<name>A0A0G1J1H3_9BACT</name>
<feature type="domain" description="ComEC/Rec2-related protein" evidence="7">
    <location>
        <begin position="25"/>
        <end position="278"/>
    </location>
</feature>
<feature type="transmembrane region" description="Helical" evidence="6">
    <location>
        <begin position="45"/>
        <end position="64"/>
    </location>
</feature>
<comment type="caution">
    <text evidence="8">The sequence shown here is derived from an EMBL/GenBank/DDBJ whole genome shotgun (WGS) entry which is preliminary data.</text>
</comment>
<dbReference type="PANTHER" id="PTHR30619">
    <property type="entry name" value="DNA INTERNALIZATION/COMPETENCE PROTEIN COMEC/REC2"/>
    <property type="match status" value="1"/>
</dbReference>
<dbReference type="InterPro" id="IPR004477">
    <property type="entry name" value="ComEC_N"/>
</dbReference>
<dbReference type="PANTHER" id="PTHR30619:SF7">
    <property type="entry name" value="BETA-LACTAMASE DOMAIN PROTEIN"/>
    <property type="match status" value="1"/>
</dbReference>
<sequence>MSVSDFTSIINQLLPEPHAGLLAGILFGVKTSLDPSLKDALIKTGTLHIIALSGMNITILTAIVETGLLWFFPRKIAALAAIAVIAGFIWFVGPSASIVRAGIMAGIAGIGILLGKPVWALWSWGVAVILMLMIQPLWILDLSFQLSVLASLGMILFGGHPHGAFYHPAKNSAKKDILRFIDSLKNMILVDLRTTLAAQTLTIPLLFFTFGRLSFISPLTNVCIVWTLPIVTVLGFLVSITGYFFLPVGQVFAWFSWVFLEYIIHIITWTSRIPGASVGT</sequence>
<evidence type="ECO:0000256" key="1">
    <source>
        <dbReference type="ARBA" id="ARBA00004651"/>
    </source>
</evidence>
<gene>
    <name evidence="8" type="ORF">UW22_C0016G0005</name>
</gene>
<protein>
    <submittedName>
        <fullName evidence="8">Competence protein ComEC</fullName>
    </submittedName>
</protein>
<evidence type="ECO:0000256" key="5">
    <source>
        <dbReference type="ARBA" id="ARBA00023136"/>
    </source>
</evidence>
<keyword evidence="5 6" id="KW-0472">Membrane</keyword>
<proteinExistence type="predicted"/>
<feature type="transmembrane region" description="Helical" evidence="6">
    <location>
        <begin position="121"/>
        <end position="140"/>
    </location>
</feature>